<dbReference type="EMBL" id="LNIX01000001">
    <property type="protein sequence ID" value="OXA63703.1"/>
    <property type="molecule type" value="Genomic_DNA"/>
</dbReference>
<keyword evidence="3" id="KW-1185">Reference proteome</keyword>
<comment type="caution">
    <text evidence="2">The sequence shown here is derived from an EMBL/GenBank/DDBJ whole genome shotgun (WGS) entry which is preliminary data.</text>
</comment>
<dbReference type="AlphaFoldDB" id="A0A226F1P8"/>
<feature type="region of interest" description="Disordered" evidence="1">
    <location>
        <begin position="86"/>
        <end position="149"/>
    </location>
</feature>
<evidence type="ECO:0000256" key="1">
    <source>
        <dbReference type="SAM" id="MobiDB-lite"/>
    </source>
</evidence>
<evidence type="ECO:0000313" key="3">
    <source>
        <dbReference type="Proteomes" id="UP000198287"/>
    </source>
</evidence>
<feature type="compositionally biased region" description="Polar residues" evidence="1">
    <location>
        <begin position="93"/>
        <end position="121"/>
    </location>
</feature>
<evidence type="ECO:0000313" key="2">
    <source>
        <dbReference type="EMBL" id="OXA63703.1"/>
    </source>
</evidence>
<accession>A0A226F1P8</accession>
<proteinExistence type="predicted"/>
<sequence>MDPSFGVLVDSEKHSGYPGLKRHFGTSSFILYLHLTQWVRFQGQQVNFPVQAPIDRFLRQNISDQQPRPKITKDGRLLQKITKFFKPTPPASTQPATVSRQSSNAGLDSVEVNQSGTSRSLETMDITSDDHDQQEYQGGPSTSKRSRFSTRPRLALGNLINAQPKPRLFNARDSIGDLTTAQKLLASLEVIIEGDPTSRPSTLISPAQESHLAKFGLLPVNVAQAKKFRDWLNEFERVYEEQRSTRPLAKFNFQQTNPMATQEVVEDEGKPAAPEISARRGDPILVLIMAIASHHAGNDDPKGPVSLGDQLKLANAGSTIIPTTGEHVALFQSWATDWITEGRPNSTLNDYLWFRREMVDSATSSDMLSVEQFQSTNDAALEGARNSSPLPVISFMSISAEENLGQSDEIAENFDPFYHDNGDDDTFNEDHYDSGDEQDPENDEEHKTAEDIAQTADDSPKHKGVWTDEQKFQKFNLHLEPITIRHVVLLYNANVDWIYSLLSSPEKPGCKIYQNRTHSFIGYLGYRNNKTRFNMKRVEYLNIPKSKTQLTVVIVDEWSSQIQHKTTPSTSAPAINTSDHDCPTQENVTIDGEDKDFKQSEIMQQFLDSGYFMMFEYGNKKLSVDFVKGYLRCWGTCQTMTYSCYHKECLAPSNSNSSTTNGQYCVRHSNKFSVLLIRNTKTRNLFAWISGTNTVSIKPGSFNLRLAGTFLHRTFNGRRVTLDSDEWEMISKFSATSYDQCLGIKQTGLFVTSLLFSLKNSRTSQIQERLWLFNKFPKVSHLDLDMAIQLLKANKCEISLGDPSPRRNAEWFLGDVDEKYTPDRVSTGHYIVYLRFGLPGYLYGGKHTVIDKQHPKCPYIPNRHHRSYKGLPVFVIQGSSEDKPEVMARNNRIMELNESVLQSAIITCQMLGADISGYPIKRDFLMFDLRQNWDQQVFDRFKRQIETLSGRTVVINYNFEIDQLDLGCLNNFA</sequence>
<dbReference type="Proteomes" id="UP000198287">
    <property type="component" value="Unassembled WGS sequence"/>
</dbReference>
<feature type="region of interest" description="Disordered" evidence="1">
    <location>
        <begin position="413"/>
        <end position="463"/>
    </location>
</feature>
<name>A0A226F1P8_FOLCA</name>
<gene>
    <name evidence="2" type="ORF">Fcan01_02157</name>
</gene>
<protein>
    <submittedName>
        <fullName evidence="2">Uncharacterized protein</fullName>
    </submittedName>
</protein>
<feature type="compositionally biased region" description="Polar residues" evidence="1">
    <location>
        <begin position="566"/>
        <end position="577"/>
    </location>
</feature>
<feature type="region of interest" description="Disordered" evidence="1">
    <location>
        <begin position="566"/>
        <end position="585"/>
    </location>
</feature>
<reference evidence="2 3" key="1">
    <citation type="submission" date="2015-12" db="EMBL/GenBank/DDBJ databases">
        <title>The genome of Folsomia candida.</title>
        <authorList>
            <person name="Faddeeva A."/>
            <person name="Derks M.F."/>
            <person name="Anvar Y."/>
            <person name="Smit S."/>
            <person name="Van Straalen N."/>
            <person name="Roelofs D."/>
        </authorList>
    </citation>
    <scope>NUCLEOTIDE SEQUENCE [LARGE SCALE GENOMIC DNA]</scope>
    <source>
        <strain evidence="2 3">VU population</strain>
        <tissue evidence="2">Whole body</tissue>
    </source>
</reference>
<organism evidence="2 3">
    <name type="scientific">Folsomia candida</name>
    <name type="common">Springtail</name>
    <dbReference type="NCBI Taxonomy" id="158441"/>
    <lineage>
        <taxon>Eukaryota</taxon>
        <taxon>Metazoa</taxon>
        <taxon>Ecdysozoa</taxon>
        <taxon>Arthropoda</taxon>
        <taxon>Hexapoda</taxon>
        <taxon>Collembola</taxon>
        <taxon>Entomobryomorpha</taxon>
        <taxon>Isotomoidea</taxon>
        <taxon>Isotomidae</taxon>
        <taxon>Proisotominae</taxon>
        <taxon>Folsomia</taxon>
    </lineage>
</organism>